<dbReference type="WBParaSite" id="RSKR_0000664600.1">
    <property type="protein sequence ID" value="RSKR_0000664600.1"/>
    <property type="gene ID" value="RSKR_0000664600"/>
</dbReference>
<proteinExistence type="predicted"/>
<name>A0AC35U237_9BILA</name>
<sequence length="102" mass="11884">MAIIKLFALLFVIIVLSEGYIYMPTTHTERKLPAPSMSSELLKKYQNYMAYMVRKQNQDLRDAHKKLKSGICLYNPVHCQVGDKQYYKEGEDNVLRLGRTLI</sequence>
<evidence type="ECO:0000313" key="2">
    <source>
        <dbReference type="WBParaSite" id="RSKR_0000664600.1"/>
    </source>
</evidence>
<evidence type="ECO:0000313" key="1">
    <source>
        <dbReference type="Proteomes" id="UP000095286"/>
    </source>
</evidence>
<accession>A0AC35U237</accession>
<reference evidence="2" key="1">
    <citation type="submission" date="2016-11" db="UniProtKB">
        <authorList>
            <consortium name="WormBaseParasite"/>
        </authorList>
    </citation>
    <scope>IDENTIFICATION</scope>
    <source>
        <strain evidence="2">KR3021</strain>
    </source>
</reference>
<organism evidence="1 2">
    <name type="scientific">Rhabditophanes sp. KR3021</name>
    <dbReference type="NCBI Taxonomy" id="114890"/>
    <lineage>
        <taxon>Eukaryota</taxon>
        <taxon>Metazoa</taxon>
        <taxon>Ecdysozoa</taxon>
        <taxon>Nematoda</taxon>
        <taxon>Chromadorea</taxon>
        <taxon>Rhabditida</taxon>
        <taxon>Tylenchina</taxon>
        <taxon>Panagrolaimomorpha</taxon>
        <taxon>Strongyloidoidea</taxon>
        <taxon>Alloionematidae</taxon>
        <taxon>Rhabditophanes</taxon>
    </lineage>
</organism>
<dbReference type="Proteomes" id="UP000095286">
    <property type="component" value="Unplaced"/>
</dbReference>
<protein>
    <submittedName>
        <fullName evidence="2">SCP domain-containing protein</fullName>
    </submittedName>
</protein>